<evidence type="ECO:0000313" key="3">
    <source>
        <dbReference type="Proteomes" id="UP001259832"/>
    </source>
</evidence>
<accession>A0AAD9LB82</accession>
<keyword evidence="3" id="KW-1185">Reference proteome</keyword>
<reference evidence="2" key="1">
    <citation type="submission" date="2023-08" db="EMBL/GenBank/DDBJ databases">
        <title>Reference Genome Resource for the Citrus Pathogen Phytophthora citrophthora.</title>
        <authorList>
            <person name="Moller H."/>
            <person name="Coetzee B."/>
            <person name="Rose L.J."/>
            <person name="Van Niekerk J.M."/>
        </authorList>
    </citation>
    <scope>NUCLEOTIDE SEQUENCE</scope>
    <source>
        <strain evidence="2">STE-U-9442</strain>
    </source>
</reference>
<gene>
    <name evidence="2" type="ORF">P3T76_015554</name>
</gene>
<evidence type="ECO:0000313" key="2">
    <source>
        <dbReference type="EMBL" id="KAK1928914.1"/>
    </source>
</evidence>
<feature type="compositionally biased region" description="Basic and acidic residues" evidence="1">
    <location>
        <begin position="31"/>
        <end position="41"/>
    </location>
</feature>
<comment type="caution">
    <text evidence="2">The sequence shown here is derived from an EMBL/GenBank/DDBJ whole genome shotgun (WGS) entry which is preliminary data.</text>
</comment>
<organism evidence="2 3">
    <name type="scientific">Phytophthora citrophthora</name>
    <dbReference type="NCBI Taxonomy" id="4793"/>
    <lineage>
        <taxon>Eukaryota</taxon>
        <taxon>Sar</taxon>
        <taxon>Stramenopiles</taxon>
        <taxon>Oomycota</taxon>
        <taxon>Peronosporomycetes</taxon>
        <taxon>Peronosporales</taxon>
        <taxon>Peronosporaceae</taxon>
        <taxon>Phytophthora</taxon>
    </lineage>
</organism>
<name>A0AAD9LB82_9STRA</name>
<dbReference type="EMBL" id="JASMQC010000055">
    <property type="protein sequence ID" value="KAK1928914.1"/>
    <property type="molecule type" value="Genomic_DNA"/>
</dbReference>
<evidence type="ECO:0000256" key="1">
    <source>
        <dbReference type="SAM" id="MobiDB-lite"/>
    </source>
</evidence>
<proteinExistence type="predicted"/>
<protein>
    <submittedName>
        <fullName evidence="2">Uncharacterized protein</fullName>
    </submittedName>
</protein>
<feature type="compositionally biased region" description="Basic residues" evidence="1">
    <location>
        <begin position="8"/>
        <end position="17"/>
    </location>
</feature>
<dbReference type="AlphaFoldDB" id="A0AAD9LB82"/>
<dbReference type="Proteomes" id="UP001259832">
    <property type="component" value="Unassembled WGS sequence"/>
</dbReference>
<sequence>MPVDVDGKRHKRERRARWTSPSNEYGGTRGTGDDDRTRDDYSWNWTTSRQEDSFCDDTYDPSP</sequence>
<feature type="region of interest" description="Disordered" evidence="1">
    <location>
        <begin position="1"/>
        <end position="43"/>
    </location>
</feature>